<proteinExistence type="inferred from homology"/>
<dbReference type="InterPro" id="IPR036249">
    <property type="entry name" value="Thioredoxin-like_sf"/>
</dbReference>
<keyword evidence="20" id="KW-1185">Reference proteome</keyword>
<evidence type="ECO:0000256" key="17">
    <source>
        <dbReference type="SAM" id="MobiDB-lite"/>
    </source>
</evidence>
<dbReference type="AlphaFoldDB" id="A0A7U3UV68"/>
<dbReference type="InterPro" id="IPR024706">
    <property type="entry name" value="Peroxiredoxin_AhpC-typ"/>
</dbReference>
<feature type="compositionally biased region" description="Gly residues" evidence="17">
    <location>
        <begin position="174"/>
        <end position="184"/>
    </location>
</feature>
<dbReference type="GO" id="GO:0005737">
    <property type="term" value="C:cytoplasm"/>
    <property type="evidence" value="ECO:0007669"/>
    <property type="project" value="TreeGrafter"/>
</dbReference>
<evidence type="ECO:0000256" key="10">
    <source>
        <dbReference type="ARBA" id="ARBA00023284"/>
    </source>
</evidence>
<comment type="similarity">
    <text evidence="12">Belongs to the peroxiredoxin family. BCP/PrxQ subfamily.</text>
</comment>
<evidence type="ECO:0000256" key="5">
    <source>
        <dbReference type="ARBA" id="ARBA00022862"/>
    </source>
</evidence>
<evidence type="ECO:0000256" key="7">
    <source>
        <dbReference type="ARBA" id="ARBA00023002"/>
    </source>
</evidence>
<dbReference type="KEGG" id="arev:RVR_6100"/>
<dbReference type="FunFam" id="3.40.30.10:FF:000122">
    <property type="entry name" value="Peroxiredoxin Q chloroplastic"/>
    <property type="match status" value="1"/>
</dbReference>
<evidence type="ECO:0000256" key="6">
    <source>
        <dbReference type="ARBA" id="ARBA00022946"/>
    </source>
</evidence>
<keyword evidence="4" id="KW-0575">Peroxidase</keyword>
<reference evidence="19 20" key="1">
    <citation type="journal article" date="2010" name="J. Bacteriol.">
        <title>Biochemical characterization of a novel indole prenyltransferase from Streptomyces sp. SN-593.</title>
        <authorList>
            <person name="Takahashi S."/>
            <person name="Takagi H."/>
            <person name="Toyoda A."/>
            <person name="Uramoto M."/>
            <person name="Nogawa T."/>
            <person name="Ueki M."/>
            <person name="Sakaki Y."/>
            <person name="Osada H."/>
        </authorList>
    </citation>
    <scope>NUCLEOTIDE SEQUENCE [LARGE SCALE GENOMIC DNA]</scope>
    <source>
        <strain evidence="19 20">SN-593</strain>
    </source>
</reference>
<keyword evidence="9" id="KW-1015">Disulfide bond</keyword>
<evidence type="ECO:0000256" key="13">
    <source>
        <dbReference type="ARBA" id="ARBA00041373"/>
    </source>
</evidence>
<evidence type="ECO:0000256" key="3">
    <source>
        <dbReference type="ARBA" id="ARBA00013017"/>
    </source>
</evidence>
<dbReference type="CDD" id="cd03017">
    <property type="entry name" value="PRX_BCP"/>
    <property type="match status" value="1"/>
</dbReference>
<evidence type="ECO:0000259" key="18">
    <source>
        <dbReference type="PROSITE" id="PS51352"/>
    </source>
</evidence>
<protein>
    <recommendedName>
        <fullName evidence="3">thioredoxin-dependent peroxiredoxin</fullName>
        <ecNumber evidence="3">1.11.1.24</ecNumber>
    </recommendedName>
    <alternativeName>
        <fullName evidence="13">Bacterioferritin comigratory protein</fullName>
    </alternativeName>
    <alternativeName>
        <fullName evidence="11">Thioredoxin peroxidase</fullName>
    </alternativeName>
</protein>
<dbReference type="GO" id="GO:0009579">
    <property type="term" value="C:thylakoid"/>
    <property type="evidence" value="ECO:0007669"/>
    <property type="project" value="UniProtKB-SubCell"/>
</dbReference>
<reference evidence="19 20" key="4">
    <citation type="journal article" date="2020" name="Sci. Rep.">
        <title>beta-carboline chemical signals induce reveromycin production through a LuxR family regulator in Streptomyces sp. SN-593.</title>
        <authorList>
            <person name="Panthee S."/>
            <person name="Kito N."/>
            <person name="Hayashi T."/>
            <person name="Shimizu T."/>
            <person name="Ishikawa J."/>
            <person name="Hamamoto H."/>
            <person name="Osada H."/>
            <person name="Takahashi S."/>
        </authorList>
    </citation>
    <scope>NUCLEOTIDE SEQUENCE [LARGE SCALE GENOMIC DNA]</scope>
    <source>
        <strain evidence="19 20">SN-593</strain>
    </source>
</reference>
<dbReference type="InterPro" id="IPR013766">
    <property type="entry name" value="Thioredoxin_domain"/>
</dbReference>
<evidence type="ECO:0000256" key="2">
    <source>
        <dbReference type="ARBA" id="ARBA00011245"/>
    </source>
</evidence>
<evidence type="ECO:0000256" key="8">
    <source>
        <dbReference type="ARBA" id="ARBA00023078"/>
    </source>
</evidence>
<comment type="function">
    <text evidence="1">Thiol-specific peroxidase that catalyzes the reduction of hydrogen peroxide and organic hydroperoxides to water and alcohols, respectively. Plays a role in cell protection against oxidative stress by detoxifying peroxides and as sensor of hydrogen peroxide-mediated signaling events.</text>
</comment>
<dbReference type="Proteomes" id="UP000595703">
    <property type="component" value="Chromosome"/>
</dbReference>
<feature type="region of interest" description="Disordered" evidence="17">
    <location>
        <begin position="155"/>
        <end position="184"/>
    </location>
</feature>
<evidence type="ECO:0000256" key="11">
    <source>
        <dbReference type="ARBA" id="ARBA00032824"/>
    </source>
</evidence>
<dbReference type="SUPFAM" id="SSF52833">
    <property type="entry name" value="Thioredoxin-like"/>
    <property type="match status" value="1"/>
</dbReference>
<sequence>MTLQVGDKAPDFTLPDQSGAEVRLSERLRHKTVVLYFYPKDNTRGCTAEACSFRDGYESFTDAGAEVIGVSSDTVASHEKFAGRYELPFTLLSDRDRAVRRQYGATTLGVVPGRITFVIDQGGTIRHAFSSMMNVGAHVDDALAVVKKVQEEAAGAAAAGAGGEGPTSAEEAAGGDGGEAGSTR</sequence>
<reference evidence="19 20" key="2">
    <citation type="journal article" date="2011" name="J. Antibiot.">
        <title>Furaquinocins I and J: novel polyketide isoprenoid hybrid compounds from Streptomyces reveromyceticus SN-593.</title>
        <authorList>
            <person name="Panthee S."/>
            <person name="Takahashi S."/>
            <person name="Takagi H."/>
            <person name="Nogawa T."/>
            <person name="Oowada E."/>
            <person name="Uramoto M."/>
            <person name="Osada H."/>
        </authorList>
    </citation>
    <scope>NUCLEOTIDE SEQUENCE [LARGE SCALE GENOMIC DNA]</scope>
    <source>
        <strain evidence="19 20">SN-593</strain>
    </source>
</reference>
<feature type="domain" description="Thioredoxin" evidence="18">
    <location>
        <begin position="3"/>
        <end position="151"/>
    </location>
</feature>
<comment type="subunit">
    <text evidence="2">Monomer.</text>
</comment>
<feature type="active site" description="Cysteine sulfenic acid (-SOH) intermediate; for peroxidase activity" evidence="16">
    <location>
        <position position="46"/>
    </location>
</feature>
<dbReference type="GO" id="GO:0045454">
    <property type="term" value="P:cell redox homeostasis"/>
    <property type="evidence" value="ECO:0007669"/>
    <property type="project" value="TreeGrafter"/>
</dbReference>
<keyword evidence="5" id="KW-0049">Antioxidant</keyword>
<dbReference type="PROSITE" id="PS51352">
    <property type="entry name" value="THIOREDOXIN_2"/>
    <property type="match status" value="1"/>
</dbReference>
<evidence type="ECO:0000313" key="20">
    <source>
        <dbReference type="Proteomes" id="UP000595703"/>
    </source>
</evidence>
<evidence type="ECO:0000256" key="14">
    <source>
        <dbReference type="ARBA" id="ARBA00049091"/>
    </source>
</evidence>
<dbReference type="Gene3D" id="3.40.30.10">
    <property type="entry name" value="Glutaredoxin"/>
    <property type="match status" value="1"/>
</dbReference>
<evidence type="ECO:0000256" key="16">
    <source>
        <dbReference type="PIRSR" id="PIRSR000239-1"/>
    </source>
</evidence>
<keyword evidence="10" id="KW-0676">Redox-active center</keyword>
<organism evidence="19 20">
    <name type="scientific">Actinacidiphila reveromycinica</name>
    <dbReference type="NCBI Taxonomy" id="659352"/>
    <lineage>
        <taxon>Bacteria</taxon>
        <taxon>Bacillati</taxon>
        <taxon>Actinomycetota</taxon>
        <taxon>Actinomycetes</taxon>
        <taxon>Kitasatosporales</taxon>
        <taxon>Streptomycetaceae</taxon>
        <taxon>Actinacidiphila</taxon>
    </lineage>
</organism>
<dbReference type="PANTHER" id="PTHR42801:SF4">
    <property type="entry name" value="AHPC_TSA FAMILY PROTEIN"/>
    <property type="match status" value="1"/>
</dbReference>
<keyword evidence="7" id="KW-0560">Oxidoreductase</keyword>
<evidence type="ECO:0000256" key="4">
    <source>
        <dbReference type="ARBA" id="ARBA00022559"/>
    </source>
</evidence>
<evidence type="ECO:0000256" key="15">
    <source>
        <dbReference type="ARBA" id="ARBA00060385"/>
    </source>
</evidence>
<keyword evidence="8" id="KW-0793">Thylakoid</keyword>
<evidence type="ECO:0000313" key="19">
    <source>
        <dbReference type="EMBL" id="BBA99467.1"/>
    </source>
</evidence>
<comment type="subcellular location">
    <subcellularLocation>
        <location evidence="15">Thylakoid</location>
    </subcellularLocation>
</comment>
<dbReference type="GO" id="GO:0008379">
    <property type="term" value="F:thioredoxin peroxidase activity"/>
    <property type="evidence" value="ECO:0007669"/>
    <property type="project" value="TreeGrafter"/>
</dbReference>
<dbReference type="GO" id="GO:0034599">
    <property type="term" value="P:cellular response to oxidative stress"/>
    <property type="evidence" value="ECO:0007669"/>
    <property type="project" value="TreeGrafter"/>
</dbReference>
<evidence type="ECO:0000256" key="1">
    <source>
        <dbReference type="ARBA" id="ARBA00003330"/>
    </source>
</evidence>
<dbReference type="PANTHER" id="PTHR42801">
    <property type="entry name" value="THIOREDOXIN-DEPENDENT PEROXIDE REDUCTASE"/>
    <property type="match status" value="1"/>
</dbReference>
<dbReference type="RefSeq" id="WP_202235452.1">
    <property type="nucleotide sequence ID" value="NZ_AP018365.1"/>
</dbReference>
<dbReference type="PIRSF" id="PIRSF000239">
    <property type="entry name" value="AHPC"/>
    <property type="match status" value="1"/>
</dbReference>
<evidence type="ECO:0000256" key="12">
    <source>
        <dbReference type="ARBA" id="ARBA00038489"/>
    </source>
</evidence>
<keyword evidence="6" id="KW-0809">Transit peptide</keyword>
<name>A0A7U3UV68_9ACTN</name>
<dbReference type="InterPro" id="IPR050924">
    <property type="entry name" value="Peroxiredoxin_BCP/PrxQ"/>
</dbReference>
<gene>
    <name evidence="19" type="ORF">RVR_6100</name>
</gene>
<accession>A0A7U3UV68</accession>
<dbReference type="Pfam" id="PF00578">
    <property type="entry name" value="AhpC-TSA"/>
    <property type="match status" value="1"/>
</dbReference>
<reference evidence="19 20" key="3">
    <citation type="journal article" date="2011" name="Nat. Chem. Biol.">
        <title>Reveromycin A biosynthesis uses RevG and RevJ for stereospecific spiroacetal formation.</title>
        <authorList>
            <person name="Takahashi S."/>
            <person name="Toyoda A."/>
            <person name="Sekiyama Y."/>
            <person name="Takagi H."/>
            <person name="Nogawa T."/>
            <person name="Uramoto M."/>
            <person name="Suzuki R."/>
            <person name="Koshino H."/>
            <person name="Kumano T."/>
            <person name="Panthee S."/>
            <person name="Dairi T."/>
            <person name="Ishikawa J."/>
            <person name="Ikeda H."/>
            <person name="Sakaki Y."/>
            <person name="Osada H."/>
        </authorList>
    </citation>
    <scope>NUCLEOTIDE SEQUENCE [LARGE SCALE GENOMIC DNA]</scope>
    <source>
        <strain evidence="19 20">SN-593</strain>
    </source>
</reference>
<dbReference type="EMBL" id="AP018365">
    <property type="protein sequence ID" value="BBA99467.1"/>
    <property type="molecule type" value="Genomic_DNA"/>
</dbReference>
<dbReference type="InterPro" id="IPR000866">
    <property type="entry name" value="AhpC/TSA"/>
</dbReference>
<dbReference type="EC" id="1.11.1.24" evidence="3"/>
<evidence type="ECO:0000256" key="9">
    <source>
        <dbReference type="ARBA" id="ARBA00023157"/>
    </source>
</evidence>
<comment type="catalytic activity">
    <reaction evidence="14">
        <text>a hydroperoxide + [thioredoxin]-dithiol = an alcohol + [thioredoxin]-disulfide + H2O</text>
        <dbReference type="Rhea" id="RHEA:62620"/>
        <dbReference type="Rhea" id="RHEA-COMP:10698"/>
        <dbReference type="Rhea" id="RHEA-COMP:10700"/>
        <dbReference type="ChEBI" id="CHEBI:15377"/>
        <dbReference type="ChEBI" id="CHEBI:29950"/>
        <dbReference type="ChEBI" id="CHEBI:30879"/>
        <dbReference type="ChEBI" id="CHEBI:35924"/>
        <dbReference type="ChEBI" id="CHEBI:50058"/>
        <dbReference type="EC" id="1.11.1.24"/>
    </reaction>
</comment>